<protein>
    <submittedName>
        <fullName evidence="3">WD repeat and FYVE domain-containing protein 3</fullName>
    </submittedName>
</protein>
<dbReference type="WBParaSite" id="ACAC_0001251001-mRNA-1">
    <property type="protein sequence ID" value="ACAC_0001251001-mRNA-1"/>
    <property type="gene ID" value="ACAC_0001251001"/>
</dbReference>
<evidence type="ECO:0000313" key="2">
    <source>
        <dbReference type="Proteomes" id="UP000035642"/>
    </source>
</evidence>
<reference evidence="2" key="1">
    <citation type="submission" date="2012-09" db="EMBL/GenBank/DDBJ databases">
        <authorList>
            <person name="Martin A.A."/>
        </authorList>
    </citation>
    <scope>NUCLEOTIDE SEQUENCE</scope>
</reference>
<dbReference type="InterPro" id="IPR051944">
    <property type="entry name" value="BEACH_domain_protein"/>
</dbReference>
<name>A0A158PCH3_ANGCA</name>
<dbReference type="InterPro" id="IPR011989">
    <property type="entry name" value="ARM-like"/>
</dbReference>
<evidence type="ECO:0000256" key="1">
    <source>
        <dbReference type="ARBA" id="ARBA00022574"/>
    </source>
</evidence>
<dbReference type="PANTHER" id="PTHR46108:SF4">
    <property type="entry name" value="BLUE CHEESE"/>
    <property type="match status" value="1"/>
</dbReference>
<keyword evidence="2" id="KW-1185">Reference proteome</keyword>
<keyword evidence="1" id="KW-0853">WD repeat</keyword>
<dbReference type="Proteomes" id="UP000035642">
    <property type="component" value="Unassembled WGS sequence"/>
</dbReference>
<dbReference type="STRING" id="6313.A0A158PCH3"/>
<evidence type="ECO:0000313" key="3">
    <source>
        <dbReference type="WBParaSite" id="ACAC_0001251001-mRNA-1"/>
    </source>
</evidence>
<dbReference type="AlphaFoldDB" id="A0A158PCH3"/>
<dbReference type="Gene3D" id="1.25.10.10">
    <property type="entry name" value="Leucine-rich Repeat Variant"/>
    <property type="match status" value="1"/>
</dbReference>
<sequence>MGDKADRTLTLLHLRKTFSEYMRLPLTGSRDVDPNRLLPLFTKVMAMFTPTELRVEFKEILSFSTFLFSVLVREIRQRASSHSTVEAASSIAEYLQPYSSQKGWLLLNSIYFLISTDDEVIINSACKVSLPSTLVKTVYLFFDLPVCEEFAEHRQKLNELITCLLDRLCSYNGVTEELAKKDDLKNEGNYDIVRNILLMLISVVTNGPNEIKPQHSSGLVQLPTFQLPNPSGSGFSVRNIEAFGLIHKVFLESRNSTVCATAIDVIHSIYTCDSANYFILDKEYPLALFIEQMDRKDDIVRAKILELVEHCVFHLNYIPCKELIGLCVQMKTELASGQQDICIATVQAAFRLLTVDSVIKDAFREVGLLDTLCYIINNLFSLHRQRDLKDSEKKLALLATDLLTVIIKGNLENARMFSDCFGAPALLSVLTVVTGEWRSSSLQLLKQLLLLASTDQYIAGVIQVISQVGRQQQLEFNVDLLKTVLGVLRESHKVRVQFRKTGGYLSLISMLLGLEGAFSEVDGTAGTVPFEAVKLLDFIHLIFKVLTISMRFEPSNAKYFSVEGSELKYELAACHSVFRMDEDIQSGMSSDVTWTSSDGSLEDCIVSWTSSVLVHPGAVQSILSLLPSIYSDDVKWVVGAQYYSTLLLKALLKPERNQQLMCQVDMPRHLLSIASKLFLCENHILLQPFYYLLERLSYQSMQPSQLRHFLRLDLPLCCRNLDETDNEEPIRANEGGPVPLQRFLRKLIYLHTNLIPPSRAFFRVKALVSMMTPRDQKLSHAPSFVETDLAMEGFGCLFIPSLAPMWLYIDAFSDKKLDAHPLRLLTVTRTVTWQDDRRKLGPCHLACLTIQISPMDRSLLISTDEHENPGSDLEKEAKFPSEKAIRVALADIIRPMEWVHICVVLSRSVLKPSQVNIFRFVINISLRRLLWFCFTVAAVYINGRMVSTQRLQYIVQTAGGAATQLAQTHVYNAFMVTLAAQIISLTRGCMYRLASTFLIEEPLSAEVIRSIYDLQPHYIGALQTIGPDRTALVQEEKIVFSLSGMATSEMTLAKIRAVHNKMDAEILAPYLGISSNDNSTPLRILLNTVAHVSGSGRAFGAAIIGYLGMRTFVPRPVPRLLDSMGGYACLYGLVAMATDSEGLYASLKAVVSAVRSNSNLQAMLHENRAYQTLAVLLEDKANLLNSHTLHMVFSMAGTLDTSKEIATIPNSQAFEDLLCDLDVWAKAPEEQHKLLYEHFYELITECV</sequence>
<organism evidence="2 3">
    <name type="scientific">Angiostrongylus cantonensis</name>
    <name type="common">Rat lungworm</name>
    <dbReference type="NCBI Taxonomy" id="6313"/>
    <lineage>
        <taxon>Eukaryota</taxon>
        <taxon>Metazoa</taxon>
        <taxon>Ecdysozoa</taxon>
        <taxon>Nematoda</taxon>
        <taxon>Chromadorea</taxon>
        <taxon>Rhabditida</taxon>
        <taxon>Rhabditina</taxon>
        <taxon>Rhabditomorpha</taxon>
        <taxon>Strongyloidea</taxon>
        <taxon>Metastrongylidae</taxon>
        <taxon>Angiostrongylus</taxon>
    </lineage>
</organism>
<accession>A0A158PCH3</accession>
<dbReference type="SUPFAM" id="SSF48371">
    <property type="entry name" value="ARM repeat"/>
    <property type="match status" value="1"/>
</dbReference>
<dbReference type="InterPro" id="IPR016024">
    <property type="entry name" value="ARM-type_fold"/>
</dbReference>
<proteinExistence type="predicted"/>
<dbReference type="PANTHER" id="PTHR46108">
    <property type="entry name" value="BLUE CHEESE"/>
    <property type="match status" value="1"/>
</dbReference>
<reference evidence="3" key="2">
    <citation type="submission" date="2016-04" db="UniProtKB">
        <authorList>
            <consortium name="WormBaseParasite"/>
        </authorList>
    </citation>
    <scope>IDENTIFICATION</scope>
</reference>